<evidence type="ECO:0000313" key="3">
    <source>
        <dbReference type="Proteomes" id="UP001299265"/>
    </source>
</evidence>
<protein>
    <submittedName>
        <fullName evidence="2">DUF3892 domain-containing protein</fullName>
    </submittedName>
</protein>
<feature type="compositionally biased region" description="Polar residues" evidence="1">
    <location>
        <begin position="87"/>
        <end position="98"/>
    </location>
</feature>
<sequence>MTVKYQKAESLPMNALSEIPTPNADAKKITGLVKHSGKISGYQLSDGRIVNKAEGVELAKQGEIQGVGISSRNGNEYLKSLPDDTESNNLGNLPTVTN</sequence>
<accession>A0AAP2RJK9</accession>
<gene>
    <name evidence="2" type="ORF">LQE92_08490</name>
</gene>
<organism evidence="2 3">
    <name type="scientific">Lientehia hominis</name>
    <dbReference type="NCBI Taxonomy" id="2897778"/>
    <lineage>
        <taxon>Bacteria</taxon>
        <taxon>Bacillati</taxon>
        <taxon>Bacillota</taxon>
        <taxon>Clostridia</taxon>
        <taxon>Lachnospirales</taxon>
        <taxon>Lachnospiraceae</taxon>
        <taxon>Lientehia</taxon>
    </lineage>
</organism>
<feature type="region of interest" description="Disordered" evidence="1">
    <location>
        <begin position="69"/>
        <end position="98"/>
    </location>
</feature>
<reference evidence="2 3" key="1">
    <citation type="submission" date="2021-11" db="EMBL/GenBank/DDBJ databases">
        <title>Lacrimispora sp. nov. NSJ-141 isolated from human feces.</title>
        <authorList>
            <person name="Abdugheni R."/>
        </authorList>
    </citation>
    <scope>NUCLEOTIDE SEQUENCE [LARGE SCALE GENOMIC DNA]</scope>
    <source>
        <strain evidence="2 3">NSJ-141</strain>
    </source>
</reference>
<dbReference type="InterPro" id="IPR024997">
    <property type="entry name" value="DUF3892"/>
</dbReference>
<proteinExistence type="predicted"/>
<dbReference type="RefSeq" id="WP_231062542.1">
    <property type="nucleotide sequence ID" value="NZ_JAJNOR010000004.1"/>
</dbReference>
<evidence type="ECO:0000313" key="2">
    <source>
        <dbReference type="EMBL" id="MCD2492664.1"/>
    </source>
</evidence>
<dbReference type="EMBL" id="JAJNOR010000004">
    <property type="protein sequence ID" value="MCD2492664.1"/>
    <property type="molecule type" value="Genomic_DNA"/>
</dbReference>
<dbReference type="Pfam" id="PF13031">
    <property type="entry name" value="DUF3892"/>
    <property type="match status" value="1"/>
</dbReference>
<keyword evidence="3" id="KW-1185">Reference proteome</keyword>
<evidence type="ECO:0000256" key="1">
    <source>
        <dbReference type="SAM" id="MobiDB-lite"/>
    </source>
</evidence>
<name>A0AAP2RJK9_9FIRM</name>
<dbReference type="AlphaFoldDB" id="A0AAP2RJK9"/>
<dbReference type="Proteomes" id="UP001299265">
    <property type="component" value="Unassembled WGS sequence"/>
</dbReference>
<comment type="caution">
    <text evidence="2">The sequence shown here is derived from an EMBL/GenBank/DDBJ whole genome shotgun (WGS) entry which is preliminary data.</text>
</comment>